<dbReference type="OrthoDB" id="9804747at2"/>
<dbReference type="Pfam" id="PF00990">
    <property type="entry name" value="GGDEF"/>
    <property type="match status" value="1"/>
</dbReference>
<dbReference type="EMBL" id="CP017253">
    <property type="protein sequence ID" value="AOR22779.1"/>
    <property type="molecule type" value="Genomic_DNA"/>
</dbReference>
<dbReference type="SUPFAM" id="SSF55073">
    <property type="entry name" value="Nucleotide cyclase"/>
    <property type="match status" value="1"/>
</dbReference>
<organism evidence="2 3">
    <name type="scientific">Clostridium taeniosporum</name>
    <dbReference type="NCBI Taxonomy" id="394958"/>
    <lineage>
        <taxon>Bacteria</taxon>
        <taxon>Bacillati</taxon>
        <taxon>Bacillota</taxon>
        <taxon>Clostridia</taxon>
        <taxon>Eubacteriales</taxon>
        <taxon>Clostridiaceae</taxon>
        <taxon>Clostridium</taxon>
    </lineage>
</organism>
<dbReference type="Gene3D" id="3.30.70.270">
    <property type="match status" value="1"/>
</dbReference>
<dbReference type="InterPro" id="IPR029787">
    <property type="entry name" value="Nucleotide_cyclase"/>
</dbReference>
<evidence type="ECO:0000313" key="3">
    <source>
        <dbReference type="Proteomes" id="UP000094652"/>
    </source>
</evidence>
<dbReference type="SMART" id="SM00267">
    <property type="entry name" value="GGDEF"/>
    <property type="match status" value="1"/>
</dbReference>
<dbReference type="Proteomes" id="UP000094652">
    <property type="component" value="Chromosome"/>
</dbReference>
<evidence type="ECO:0000313" key="2">
    <source>
        <dbReference type="EMBL" id="AOR22779.1"/>
    </source>
</evidence>
<reference evidence="3" key="1">
    <citation type="submission" date="2016-09" db="EMBL/GenBank/DDBJ databases">
        <title>Genomics of Clostridium taeniosporum, an organism which forms endospores with ribbon-like appendages.</title>
        <authorList>
            <person name="Walker J.R."/>
        </authorList>
    </citation>
    <scope>NUCLEOTIDE SEQUENCE [LARGE SCALE GENOMIC DNA]</scope>
    <source>
        <strain evidence="3">1/k</strain>
    </source>
</reference>
<name>A0A1D7XI57_9CLOT</name>
<dbReference type="InterPro" id="IPR050469">
    <property type="entry name" value="Diguanylate_Cyclase"/>
</dbReference>
<proteinExistence type="predicted"/>
<protein>
    <submittedName>
        <fullName evidence="2">GGDEF domain-containing protein</fullName>
    </submittedName>
</protein>
<dbReference type="KEGG" id="ctae:BGI42_03210"/>
<dbReference type="InterPro" id="IPR043128">
    <property type="entry name" value="Rev_trsase/Diguanyl_cyclase"/>
</dbReference>
<dbReference type="RefSeq" id="WP_069678939.1">
    <property type="nucleotide sequence ID" value="NZ_CP017253.2"/>
</dbReference>
<evidence type="ECO:0000259" key="1">
    <source>
        <dbReference type="PROSITE" id="PS50887"/>
    </source>
</evidence>
<dbReference type="AlphaFoldDB" id="A0A1D7XI57"/>
<dbReference type="PROSITE" id="PS50887">
    <property type="entry name" value="GGDEF"/>
    <property type="match status" value="1"/>
</dbReference>
<feature type="domain" description="GGDEF" evidence="1">
    <location>
        <begin position="2"/>
        <end position="136"/>
    </location>
</feature>
<sequence length="142" mass="16512">MSIFIFIRVNYYNFKSINDYLGHIRGDEVLKEVAKKINSIFYREFNINARFGGDEFCIFEENSSVLIIKEKIKRLSKILEKTYIGKNNERISISASIGIVSYPYDGTNLKELIEKADRALYKSKENGKNQVTIYKDNFSISI</sequence>
<dbReference type="GO" id="GO:0052621">
    <property type="term" value="F:diguanylate cyclase activity"/>
    <property type="evidence" value="ECO:0007669"/>
    <property type="project" value="TreeGrafter"/>
</dbReference>
<dbReference type="InterPro" id="IPR000160">
    <property type="entry name" value="GGDEF_dom"/>
</dbReference>
<dbReference type="CDD" id="cd01949">
    <property type="entry name" value="GGDEF"/>
    <property type="match status" value="1"/>
</dbReference>
<gene>
    <name evidence="2" type="ORF">BGI42_03210</name>
</gene>
<accession>A0A1D7XI57</accession>
<keyword evidence="3" id="KW-1185">Reference proteome</keyword>
<dbReference type="STRING" id="394958.BGI42_03210"/>
<dbReference type="PANTHER" id="PTHR45138">
    <property type="entry name" value="REGULATORY COMPONENTS OF SENSORY TRANSDUCTION SYSTEM"/>
    <property type="match status" value="1"/>
</dbReference>
<dbReference type="PANTHER" id="PTHR45138:SF9">
    <property type="entry name" value="DIGUANYLATE CYCLASE DGCM-RELATED"/>
    <property type="match status" value="1"/>
</dbReference>
<dbReference type="NCBIfam" id="TIGR00254">
    <property type="entry name" value="GGDEF"/>
    <property type="match status" value="1"/>
</dbReference>